<evidence type="ECO:0000256" key="1">
    <source>
        <dbReference type="SAM" id="SignalP"/>
    </source>
</evidence>
<protein>
    <submittedName>
        <fullName evidence="2">Uncharacterized protein</fullName>
    </submittedName>
</protein>
<feature type="signal peptide" evidence="1">
    <location>
        <begin position="1"/>
        <end position="21"/>
    </location>
</feature>
<dbReference type="AlphaFoldDB" id="A0A821LQU9"/>
<dbReference type="Proteomes" id="UP000663880">
    <property type="component" value="Unassembled WGS sequence"/>
</dbReference>
<dbReference type="EMBL" id="CAJOBZ010000002">
    <property type="protein sequence ID" value="CAF4754853.1"/>
    <property type="molecule type" value="Genomic_DNA"/>
</dbReference>
<keyword evidence="3" id="KW-1185">Reference proteome</keyword>
<gene>
    <name evidence="2" type="ORF">PMACD_LOCUS915</name>
</gene>
<sequence>MARRQLLFALFLLITSGLVYQEHDKIYKKSGDDASWGHSRIGVHGSSTFFLRKPDLHTQPGSHFSPEPQS</sequence>
<organism evidence="2 3">
    <name type="scientific">Pieris macdunnoughi</name>
    <dbReference type="NCBI Taxonomy" id="345717"/>
    <lineage>
        <taxon>Eukaryota</taxon>
        <taxon>Metazoa</taxon>
        <taxon>Ecdysozoa</taxon>
        <taxon>Arthropoda</taxon>
        <taxon>Hexapoda</taxon>
        <taxon>Insecta</taxon>
        <taxon>Pterygota</taxon>
        <taxon>Neoptera</taxon>
        <taxon>Endopterygota</taxon>
        <taxon>Lepidoptera</taxon>
        <taxon>Glossata</taxon>
        <taxon>Ditrysia</taxon>
        <taxon>Papilionoidea</taxon>
        <taxon>Pieridae</taxon>
        <taxon>Pierinae</taxon>
        <taxon>Pieris</taxon>
    </lineage>
</organism>
<name>A0A821LQU9_9NEOP</name>
<reference evidence="2" key="1">
    <citation type="submission" date="2021-02" db="EMBL/GenBank/DDBJ databases">
        <authorList>
            <person name="Steward A R."/>
        </authorList>
    </citation>
    <scope>NUCLEOTIDE SEQUENCE</scope>
</reference>
<evidence type="ECO:0000313" key="3">
    <source>
        <dbReference type="Proteomes" id="UP000663880"/>
    </source>
</evidence>
<keyword evidence="1" id="KW-0732">Signal</keyword>
<evidence type="ECO:0000313" key="2">
    <source>
        <dbReference type="EMBL" id="CAF4754853.1"/>
    </source>
</evidence>
<accession>A0A821LQU9</accession>
<comment type="caution">
    <text evidence="2">The sequence shown here is derived from an EMBL/GenBank/DDBJ whole genome shotgun (WGS) entry which is preliminary data.</text>
</comment>
<feature type="chain" id="PRO_5032882517" evidence="1">
    <location>
        <begin position="22"/>
        <end position="70"/>
    </location>
</feature>
<proteinExistence type="predicted"/>